<dbReference type="GO" id="GO:0006506">
    <property type="term" value="P:GPI anchor biosynthetic process"/>
    <property type="evidence" value="ECO:0007669"/>
    <property type="project" value="UniProtKB-UniPathway"/>
</dbReference>
<dbReference type="Pfam" id="PF02585">
    <property type="entry name" value="PIG-L"/>
    <property type="match status" value="1"/>
</dbReference>
<dbReference type="PANTHER" id="PTHR12993">
    <property type="entry name" value="N-ACETYLGLUCOSAMINYL-PHOSPHATIDYLINOSITOL DE-N-ACETYLASE-RELATED"/>
    <property type="match status" value="1"/>
</dbReference>
<protein>
    <recommendedName>
        <fullName evidence="2">N-acetylglucosaminylphosphatidylinositol deacetylase</fullName>
        <ecNumber evidence="2">3.5.1.89</ecNumber>
    </recommendedName>
</protein>
<dbReference type="AlphaFoldDB" id="A0A0C3D3Q7"/>
<dbReference type="GO" id="GO:0005783">
    <property type="term" value="C:endoplasmic reticulum"/>
    <property type="evidence" value="ECO:0007669"/>
    <property type="project" value="TreeGrafter"/>
</dbReference>
<gene>
    <name evidence="3" type="ORF">OIDMADRAFT_24272</name>
</gene>
<dbReference type="SUPFAM" id="SSF102588">
    <property type="entry name" value="LmbE-like"/>
    <property type="match status" value="1"/>
</dbReference>
<sequence>MGSPRAALSHLVSVMRARGVRRLLLTRVLPVVLIVPLLLQILLADIIGKDPRLFPPALRQAKNLLIVTAHPDDECLFFSPSVLGVLSGNPDITGSLIVLSTGNNYGLGETRKKELQGSCAALGIDPARCLALDNAELQDNPKVWWDEDAIISVVKKYVKKWNTDLIITFDSGGISGHINHRAVSAAVSTKENPSKYAATDDLAPATYVLSSVGLLRKYTLLGDLPLTALPFTWRIMGALLSRGNEQDESFDDKALLASSWMSYLKTRQAFRSHESQYSWDRNLYMILARQVWFNDIRRVQKAQM</sequence>
<dbReference type="HOGENOM" id="CLU_034979_0_2_1"/>
<dbReference type="InParanoid" id="A0A0C3D3Q7"/>
<evidence type="ECO:0000313" key="4">
    <source>
        <dbReference type="Proteomes" id="UP000054321"/>
    </source>
</evidence>
<reference evidence="4" key="2">
    <citation type="submission" date="2015-01" db="EMBL/GenBank/DDBJ databases">
        <title>Evolutionary Origins and Diversification of the Mycorrhizal Mutualists.</title>
        <authorList>
            <consortium name="DOE Joint Genome Institute"/>
            <consortium name="Mycorrhizal Genomics Consortium"/>
            <person name="Kohler A."/>
            <person name="Kuo A."/>
            <person name="Nagy L.G."/>
            <person name="Floudas D."/>
            <person name="Copeland A."/>
            <person name="Barry K.W."/>
            <person name="Cichocki N."/>
            <person name="Veneault-Fourrey C."/>
            <person name="LaButti K."/>
            <person name="Lindquist E.A."/>
            <person name="Lipzen A."/>
            <person name="Lundell T."/>
            <person name="Morin E."/>
            <person name="Murat C."/>
            <person name="Riley R."/>
            <person name="Ohm R."/>
            <person name="Sun H."/>
            <person name="Tunlid A."/>
            <person name="Henrissat B."/>
            <person name="Grigoriev I.V."/>
            <person name="Hibbett D.S."/>
            <person name="Martin F."/>
        </authorList>
    </citation>
    <scope>NUCLEOTIDE SEQUENCE [LARGE SCALE GENOMIC DNA]</scope>
    <source>
        <strain evidence="4">Zn</strain>
    </source>
</reference>
<dbReference type="EMBL" id="KN832871">
    <property type="protein sequence ID" value="KIN05909.1"/>
    <property type="molecule type" value="Genomic_DNA"/>
</dbReference>
<dbReference type="GO" id="GO:0000225">
    <property type="term" value="F:N-acetylglucosaminylphosphatidylinositol deacetylase activity"/>
    <property type="evidence" value="ECO:0007669"/>
    <property type="project" value="UniProtKB-EC"/>
</dbReference>
<dbReference type="OrthoDB" id="440160at2759"/>
<dbReference type="GO" id="GO:0016020">
    <property type="term" value="C:membrane"/>
    <property type="evidence" value="ECO:0007669"/>
    <property type="project" value="GOC"/>
</dbReference>
<dbReference type="Gene3D" id="3.40.50.10320">
    <property type="entry name" value="LmbE-like"/>
    <property type="match status" value="1"/>
</dbReference>
<evidence type="ECO:0000313" key="3">
    <source>
        <dbReference type="EMBL" id="KIN05909.1"/>
    </source>
</evidence>
<accession>A0A0C3D3Q7</accession>
<dbReference type="EC" id="3.5.1.89" evidence="2"/>
<dbReference type="InterPro" id="IPR024078">
    <property type="entry name" value="LmbE-like_dom_sf"/>
</dbReference>
<evidence type="ECO:0000256" key="1">
    <source>
        <dbReference type="ARBA" id="ARBA00006066"/>
    </source>
</evidence>
<dbReference type="InterPro" id="IPR003737">
    <property type="entry name" value="GlcNAc_PI_deacetylase-related"/>
</dbReference>
<evidence type="ECO:0000256" key="2">
    <source>
        <dbReference type="ARBA" id="ARBA00012176"/>
    </source>
</evidence>
<dbReference type="PANTHER" id="PTHR12993:SF11">
    <property type="entry name" value="N-ACETYLGLUCOSAMINYL-PHOSPHATIDYLINOSITOL DE-N-ACETYLASE"/>
    <property type="match status" value="1"/>
</dbReference>
<keyword evidence="4" id="KW-1185">Reference proteome</keyword>
<comment type="similarity">
    <text evidence="1">Belongs to the PIGL family.</text>
</comment>
<dbReference type="UniPathway" id="UPA00196"/>
<proteinExistence type="inferred from homology"/>
<dbReference type="Proteomes" id="UP000054321">
    <property type="component" value="Unassembled WGS sequence"/>
</dbReference>
<dbReference type="STRING" id="913774.A0A0C3D3Q7"/>
<name>A0A0C3D3Q7_OIDMZ</name>
<reference evidence="3 4" key="1">
    <citation type="submission" date="2014-04" db="EMBL/GenBank/DDBJ databases">
        <authorList>
            <consortium name="DOE Joint Genome Institute"/>
            <person name="Kuo A."/>
            <person name="Martino E."/>
            <person name="Perotto S."/>
            <person name="Kohler A."/>
            <person name="Nagy L.G."/>
            <person name="Floudas D."/>
            <person name="Copeland A."/>
            <person name="Barry K.W."/>
            <person name="Cichocki N."/>
            <person name="Veneault-Fourrey C."/>
            <person name="LaButti K."/>
            <person name="Lindquist E.A."/>
            <person name="Lipzen A."/>
            <person name="Lundell T."/>
            <person name="Morin E."/>
            <person name="Murat C."/>
            <person name="Sun H."/>
            <person name="Tunlid A."/>
            <person name="Henrissat B."/>
            <person name="Grigoriev I.V."/>
            <person name="Hibbett D.S."/>
            <person name="Martin F."/>
            <person name="Nordberg H.P."/>
            <person name="Cantor M.N."/>
            <person name="Hua S.X."/>
        </authorList>
    </citation>
    <scope>NUCLEOTIDE SEQUENCE [LARGE SCALE GENOMIC DNA]</scope>
    <source>
        <strain evidence="3 4">Zn</strain>
    </source>
</reference>
<organism evidence="3 4">
    <name type="scientific">Oidiodendron maius (strain Zn)</name>
    <dbReference type="NCBI Taxonomy" id="913774"/>
    <lineage>
        <taxon>Eukaryota</taxon>
        <taxon>Fungi</taxon>
        <taxon>Dikarya</taxon>
        <taxon>Ascomycota</taxon>
        <taxon>Pezizomycotina</taxon>
        <taxon>Leotiomycetes</taxon>
        <taxon>Leotiomycetes incertae sedis</taxon>
        <taxon>Myxotrichaceae</taxon>
        <taxon>Oidiodendron</taxon>
    </lineage>
</organism>